<dbReference type="InterPro" id="IPR001296">
    <property type="entry name" value="Glyco_trans_1"/>
</dbReference>
<evidence type="ECO:0000259" key="1">
    <source>
        <dbReference type="Pfam" id="PF00534"/>
    </source>
</evidence>
<keyword evidence="3" id="KW-0808">Transferase</keyword>
<dbReference type="Pfam" id="PF13439">
    <property type="entry name" value="Glyco_transf_4"/>
    <property type="match status" value="1"/>
</dbReference>
<keyword evidence="4" id="KW-1185">Reference proteome</keyword>
<keyword evidence="3" id="KW-0614">Plasmid</keyword>
<evidence type="ECO:0000313" key="4">
    <source>
        <dbReference type="Proteomes" id="UP000007575"/>
    </source>
</evidence>
<dbReference type="PANTHER" id="PTHR12526">
    <property type="entry name" value="GLYCOSYLTRANSFERASE"/>
    <property type="match status" value="1"/>
</dbReference>
<dbReference type="PANTHER" id="PTHR12526:SF630">
    <property type="entry name" value="GLYCOSYLTRANSFERASE"/>
    <property type="match status" value="1"/>
</dbReference>
<evidence type="ECO:0000259" key="2">
    <source>
        <dbReference type="Pfam" id="PF13439"/>
    </source>
</evidence>
<feature type="domain" description="Glycosyl transferase family 1" evidence="1">
    <location>
        <begin position="167"/>
        <end position="328"/>
    </location>
</feature>
<dbReference type="EMBL" id="CP002192">
    <property type="protein sequence ID" value="AFD27136.1"/>
    <property type="molecule type" value="Genomic_DNA"/>
</dbReference>
<proteinExistence type="predicted"/>
<protein>
    <submittedName>
        <fullName evidence="3">Glycosyl transferase, group 1</fullName>
    </submittedName>
</protein>
<organism evidence="3 4">
    <name type="scientific">Deinococcus gobiensis (strain DSM 21396 / JCM 16679 / CGMCC 1.7299 / I-0)</name>
    <dbReference type="NCBI Taxonomy" id="745776"/>
    <lineage>
        <taxon>Bacteria</taxon>
        <taxon>Thermotogati</taxon>
        <taxon>Deinococcota</taxon>
        <taxon>Deinococci</taxon>
        <taxon>Deinococcales</taxon>
        <taxon>Deinococcaceae</taxon>
        <taxon>Deinococcus</taxon>
    </lineage>
</organism>
<dbReference type="AlphaFoldDB" id="H8H084"/>
<accession>H8H084</accession>
<geneLocation type="plasmid" evidence="3 4">
    <name>P1</name>
</geneLocation>
<dbReference type="KEGG" id="dgo:DGo_PA0250"/>
<dbReference type="Proteomes" id="UP000007575">
    <property type="component" value="Plasmid P1"/>
</dbReference>
<evidence type="ECO:0000313" key="3">
    <source>
        <dbReference type="EMBL" id="AFD27136.1"/>
    </source>
</evidence>
<dbReference type="CDD" id="cd03801">
    <property type="entry name" value="GT4_PimA-like"/>
    <property type="match status" value="1"/>
</dbReference>
<name>H8H084_DEIGI</name>
<feature type="domain" description="Glycosyltransferase subfamily 4-like N-terminal" evidence="2">
    <location>
        <begin position="15"/>
        <end position="156"/>
    </location>
</feature>
<dbReference type="InterPro" id="IPR028098">
    <property type="entry name" value="Glyco_trans_4-like_N"/>
</dbReference>
<reference evidence="3 4" key="1">
    <citation type="journal article" date="2012" name="PLoS ONE">
        <title>Genome sequence and transcriptome analysis of the radioresistant bacterium Deinococcus gobiensis: insights into the extreme environmental adaptations.</title>
        <authorList>
            <person name="Yuan M."/>
            <person name="Chen M."/>
            <person name="Zhang W."/>
            <person name="Lu W."/>
            <person name="Wang J."/>
            <person name="Yang M."/>
            <person name="Zhao P."/>
            <person name="Tang R."/>
            <person name="Li X."/>
            <person name="Hao Y."/>
            <person name="Zhou Z."/>
            <person name="Zhan Y."/>
            <person name="Yu H."/>
            <person name="Teng C."/>
            <person name="Yan Y."/>
            <person name="Ping S."/>
            <person name="Wang Y."/>
            <person name="Lin M."/>
        </authorList>
    </citation>
    <scope>NUCLEOTIDE SEQUENCE [LARGE SCALE GENOMIC DNA]</scope>
    <source>
        <strain evidence="4">DSM 21396 / JCM 16679 / CGMCC 1.7299 / I-0</strain>
        <plasmid evidence="3">P1</plasmid>
    </source>
</reference>
<gene>
    <name evidence="3" type="ordered locus">DGo_PA0250</name>
</gene>
<dbReference type="PATRIC" id="fig|745776.4.peg.3285"/>
<sequence>MKILHVLNEFREIGNGIVNVATDLACFQARAGHQVLVASSGGEYVDLLKAYGGHHVYFDQQRNTKNLIKATKLWQEIVEEFKPDVVHAHMMTGAVIARLTRKKNSYKIVTTVHNEFQKSADLMRLGDRVVAVSENVKDAMIRRGIDRGKLRVILNGTIGSPRRKSLQEITPVDLNHPAIVVVGAVLKRKGSDIIIEAFKNLSSRFPNAHLYFVGGLDWQIARTLANNTGVGSKIHFVGFDPQPQRYMLSADIFAFPTLKESFGLVLIEAREMGLPIVASNVGGIPEALSHGQAGILVPPADPTALAFELEKLLESPEYRMEMSTKAYQDLDIFTVERMNYEYLELYKDITSI</sequence>
<dbReference type="HOGENOM" id="CLU_009583_0_4_0"/>
<dbReference type="SUPFAM" id="SSF53756">
    <property type="entry name" value="UDP-Glycosyltransferase/glycogen phosphorylase"/>
    <property type="match status" value="1"/>
</dbReference>
<dbReference type="RefSeq" id="WP_014695654.1">
    <property type="nucleotide sequence ID" value="NC_017805.1"/>
</dbReference>
<dbReference type="OrthoDB" id="9806653at2"/>
<dbReference type="Gene3D" id="3.40.50.2000">
    <property type="entry name" value="Glycogen Phosphorylase B"/>
    <property type="match status" value="2"/>
</dbReference>
<dbReference type="Pfam" id="PF00534">
    <property type="entry name" value="Glycos_transf_1"/>
    <property type="match status" value="1"/>
</dbReference>
<dbReference type="GO" id="GO:0016757">
    <property type="term" value="F:glycosyltransferase activity"/>
    <property type="evidence" value="ECO:0007669"/>
    <property type="project" value="InterPro"/>
</dbReference>